<organism evidence="1 2">
    <name type="scientific">phage Lak_Megaphage_Sonny</name>
    <dbReference type="NCBI Taxonomy" id="3109229"/>
    <lineage>
        <taxon>Viruses</taxon>
        <taxon>Duplodnaviria</taxon>
        <taxon>Heunggongvirae</taxon>
        <taxon>Uroviricota</taxon>
        <taxon>Caudoviricetes</taxon>
        <taxon>Caudoviricetes code 15 clade</taxon>
    </lineage>
</organism>
<evidence type="ECO:0000313" key="1">
    <source>
        <dbReference type="EMBL" id="WQJ53463.1"/>
    </source>
</evidence>
<dbReference type="Proteomes" id="UP001358193">
    <property type="component" value="Segment"/>
</dbReference>
<proteinExistence type="predicted"/>
<accession>A0ABZ0Z2N7</accession>
<protein>
    <recommendedName>
        <fullName evidence="3">Peptidase</fullName>
    </recommendedName>
</protein>
<reference evidence="1 2" key="1">
    <citation type="submission" date="2023-11" db="EMBL/GenBank/DDBJ databases">
        <authorList>
            <person name="Cook R."/>
            <person name="Crisci M."/>
            <person name="Pye H."/>
            <person name="Adriaenssens E."/>
            <person name="Santini J."/>
        </authorList>
    </citation>
    <scope>NUCLEOTIDE SEQUENCE [LARGE SCALE GENOMIC DNA]</scope>
    <source>
        <strain evidence="1">Lak_Megaphage_Sonny</strain>
    </source>
</reference>
<dbReference type="EMBL" id="OR769223">
    <property type="protein sequence ID" value="WQJ53463.1"/>
    <property type="molecule type" value="Genomic_DNA"/>
</dbReference>
<evidence type="ECO:0008006" key="3">
    <source>
        <dbReference type="Google" id="ProtNLM"/>
    </source>
</evidence>
<keyword evidence="2" id="KW-1185">Reference proteome</keyword>
<sequence length="256" mass="30326">MVLSEKIHKIINEELSVSLNVEKEANKIKKLIINDLKNASVGFINTLKYKENTISYKIFDLDYKINYKVFTNINPTSDKLYGTTYINAHEIDLNLCMSGGIPYPAKFDDIIFHEILHVYQYSMNKKDYLSNLSYLNLYNKVIEVMKSGSNDNDLKLANALYMSFDFEQDAMAHGLYGILKQYFKERLYDMFLKSEEYAFLSDMHDIIENPDFFDFSLFNLEKEETLKFINKKYKRYMQKLTHVYQKVYQEKNYVGI</sequence>
<evidence type="ECO:0000313" key="2">
    <source>
        <dbReference type="Proteomes" id="UP001358193"/>
    </source>
</evidence>
<name>A0ABZ0Z2N7_9CAUD</name>